<evidence type="ECO:0000256" key="1">
    <source>
        <dbReference type="ARBA" id="ARBA00006336"/>
    </source>
</evidence>
<evidence type="ECO:0000313" key="5">
    <source>
        <dbReference type="WBParaSite" id="L893_g18638.t1"/>
    </source>
</evidence>
<name>A0A1I7YQ99_9BILA</name>
<evidence type="ECO:0000256" key="2">
    <source>
        <dbReference type="ARBA" id="ARBA00022801"/>
    </source>
</evidence>
<evidence type="ECO:0000259" key="3">
    <source>
        <dbReference type="PROSITE" id="PS50206"/>
    </source>
</evidence>
<dbReference type="AlphaFoldDB" id="A0A1I7YQ99"/>
<dbReference type="InterPro" id="IPR001763">
    <property type="entry name" value="Rhodanese-like_dom"/>
</dbReference>
<evidence type="ECO:0000313" key="4">
    <source>
        <dbReference type="Proteomes" id="UP000095287"/>
    </source>
</evidence>
<dbReference type="Gene3D" id="3.40.50.850">
    <property type="entry name" value="Isochorismatase-like"/>
    <property type="match status" value="1"/>
</dbReference>
<dbReference type="InterPro" id="IPR036866">
    <property type="entry name" value="RibonucZ/Hydroxyglut_hydro"/>
</dbReference>
<keyword evidence="2" id="KW-0378">Hydrolase</keyword>
<reference evidence="5" key="1">
    <citation type="submission" date="2016-11" db="UniProtKB">
        <authorList>
            <consortium name="WormBaseParasite"/>
        </authorList>
    </citation>
    <scope>IDENTIFICATION</scope>
</reference>
<dbReference type="InterPro" id="IPR036380">
    <property type="entry name" value="Isochorismatase-like_sf"/>
</dbReference>
<dbReference type="WBParaSite" id="L893_g18638.t1">
    <property type="protein sequence ID" value="L893_g18638.t1"/>
    <property type="gene ID" value="L893_g18638"/>
</dbReference>
<dbReference type="Pfam" id="PF00857">
    <property type="entry name" value="Isochorismatase"/>
    <property type="match status" value="1"/>
</dbReference>
<keyword evidence="4" id="KW-1185">Reference proteome</keyword>
<sequence>MLSAKGEFPGFPAKEVLDSVEAVVVTHTHTDHWDEAAQKAIPKDLPVFTQNEADAKMIRSQGFKDVRVLDGSTTFKGVKLNVVILNTGSALMSGFEQHPIIMGKQDTLQATKAAPNAAIVAVHMDSVNHMSLSRKELTCKGTIEAIEQAKRDGWLVVGVQHVNSADAPAFKPDTEGVKIHNTIVAALGDAPIVVKSEADSFFKTNLEQIVRDAGITDLYLTGMMTQHC</sequence>
<organism evidence="4 5">
    <name type="scientific">Steinernema glaseri</name>
    <dbReference type="NCBI Taxonomy" id="37863"/>
    <lineage>
        <taxon>Eukaryota</taxon>
        <taxon>Metazoa</taxon>
        <taxon>Ecdysozoa</taxon>
        <taxon>Nematoda</taxon>
        <taxon>Chromadorea</taxon>
        <taxon>Rhabditida</taxon>
        <taxon>Tylenchina</taxon>
        <taxon>Panagrolaimomorpha</taxon>
        <taxon>Strongyloidoidea</taxon>
        <taxon>Steinernematidae</taxon>
        <taxon>Steinernema</taxon>
    </lineage>
</organism>
<dbReference type="PANTHER" id="PTHR43546">
    <property type="entry name" value="UPF0173 METAL-DEPENDENT HYDROLASE MJ1163-RELATED"/>
    <property type="match status" value="1"/>
</dbReference>
<protein>
    <submittedName>
        <fullName evidence="5">Isochorismatase domain-containing protein</fullName>
    </submittedName>
</protein>
<dbReference type="PANTHER" id="PTHR43546:SF9">
    <property type="entry name" value="L-ASCORBATE-6-PHOSPHATE LACTONASE ULAG-RELATED"/>
    <property type="match status" value="1"/>
</dbReference>
<dbReference type="GO" id="GO:0016787">
    <property type="term" value="F:hydrolase activity"/>
    <property type="evidence" value="ECO:0007669"/>
    <property type="project" value="UniProtKB-KW"/>
</dbReference>
<dbReference type="InterPro" id="IPR000868">
    <property type="entry name" value="Isochorismatase-like_dom"/>
</dbReference>
<comment type="similarity">
    <text evidence="1">Belongs to the isochorismatase family.</text>
</comment>
<dbReference type="Gene3D" id="3.60.15.10">
    <property type="entry name" value="Ribonuclease Z/Hydroxyacylglutathione hydrolase-like"/>
    <property type="match status" value="1"/>
</dbReference>
<feature type="domain" description="Rhodanese" evidence="3">
    <location>
        <begin position="55"/>
        <end position="84"/>
    </location>
</feature>
<dbReference type="SUPFAM" id="SSF56281">
    <property type="entry name" value="Metallo-hydrolase/oxidoreductase"/>
    <property type="match status" value="1"/>
</dbReference>
<dbReference type="PROSITE" id="PS50206">
    <property type="entry name" value="RHODANESE_3"/>
    <property type="match status" value="1"/>
</dbReference>
<dbReference type="Proteomes" id="UP000095287">
    <property type="component" value="Unplaced"/>
</dbReference>
<dbReference type="InterPro" id="IPR050114">
    <property type="entry name" value="UPF0173_UPF0282_UlaG_hydrolase"/>
</dbReference>
<accession>A0A1I7YQ99</accession>
<dbReference type="SUPFAM" id="SSF52499">
    <property type="entry name" value="Isochorismatase-like hydrolases"/>
    <property type="match status" value="1"/>
</dbReference>
<proteinExistence type="inferred from homology"/>